<dbReference type="InterPro" id="IPR052919">
    <property type="entry name" value="TA_system_RNase"/>
</dbReference>
<proteinExistence type="predicted"/>
<keyword evidence="3" id="KW-1185">Reference proteome</keyword>
<reference evidence="3" key="1">
    <citation type="journal article" date="2019" name="Int. J. Syst. Evol. Microbiol.">
        <title>The Global Catalogue of Microorganisms (GCM) 10K type strain sequencing project: providing services to taxonomists for standard genome sequencing and annotation.</title>
        <authorList>
            <consortium name="The Broad Institute Genomics Platform"/>
            <consortium name="The Broad Institute Genome Sequencing Center for Infectious Disease"/>
            <person name="Wu L."/>
            <person name="Ma J."/>
        </authorList>
    </citation>
    <scope>NUCLEOTIDE SEQUENCE [LARGE SCALE GENOMIC DNA]</scope>
    <source>
        <strain evidence="3">CGMCC 1.6375</strain>
    </source>
</reference>
<dbReference type="InterPro" id="IPR029060">
    <property type="entry name" value="PIN-like_dom_sf"/>
</dbReference>
<evidence type="ECO:0000313" key="2">
    <source>
        <dbReference type="EMBL" id="GGM79278.1"/>
    </source>
</evidence>
<sequence>MKYLLDTQIVIWSLEDHANLKPTTRNILENPQNSLFVSPVSLMEISIKLKLGKLPQFKVGIEEVTRHLLNNAFELLPLELGQIFAYQTIPLYDDHRDPFDRMLLAVALHEQLPVISSDEKFERYQPHISVLIN</sequence>
<dbReference type="Gene3D" id="3.40.50.1010">
    <property type="entry name" value="5'-nuclease"/>
    <property type="match status" value="1"/>
</dbReference>
<evidence type="ECO:0000313" key="3">
    <source>
        <dbReference type="Proteomes" id="UP000632339"/>
    </source>
</evidence>
<name>A0ABQ2HFQ9_9BACT</name>
<dbReference type="PANTHER" id="PTHR36173:SF2">
    <property type="entry name" value="RIBONUCLEASE VAPC16"/>
    <property type="match status" value="1"/>
</dbReference>
<protein>
    <submittedName>
        <fullName evidence="2">Twitching motility protein PilT</fullName>
    </submittedName>
</protein>
<dbReference type="SUPFAM" id="SSF88723">
    <property type="entry name" value="PIN domain-like"/>
    <property type="match status" value="1"/>
</dbReference>
<dbReference type="Proteomes" id="UP000632339">
    <property type="component" value="Unassembled WGS sequence"/>
</dbReference>
<organism evidence="2 3">
    <name type="scientific">Dyadobacter beijingensis</name>
    <dbReference type="NCBI Taxonomy" id="365489"/>
    <lineage>
        <taxon>Bacteria</taxon>
        <taxon>Pseudomonadati</taxon>
        <taxon>Bacteroidota</taxon>
        <taxon>Cytophagia</taxon>
        <taxon>Cytophagales</taxon>
        <taxon>Spirosomataceae</taxon>
        <taxon>Dyadobacter</taxon>
    </lineage>
</organism>
<accession>A0ABQ2HFQ9</accession>
<dbReference type="CDD" id="cd09872">
    <property type="entry name" value="PIN_Sll0205-like"/>
    <property type="match status" value="1"/>
</dbReference>
<evidence type="ECO:0000259" key="1">
    <source>
        <dbReference type="Pfam" id="PF01850"/>
    </source>
</evidence>
<dbReference type="RefSeq" id="WP_019942243.1">
    <property type="nucleotide sequence ID" value="NZ_BMLI01000001.1"/>
</dbReference>
<dbReference type="InterPro" id="IPR002716">
    <property type="entry name" value="PIN_dom"/>
</dbReference>
<dbReference type="InterPro" id="IPR041705">
    <property type="entry name" value="PIN_Sll0205"/>
</dbReference>
<dbReference type="EMBL" id="BMLI01000001">
    <property type="protein sequence ID" value="GGM79278.1"/>
    <property type="molecule type" value="Genomic_DNA"/>
</dbReference>
<comment type="caution">
    <text evidence="2">The sequence shown here is derived from an EMBL/GenBank/DDBJ whole genome shotgun (WGS) entry which is preliminary data.</text>
</comment>
<gene>
    <name evidence="2" type="ORF">GCM10010967_08730</name>
</gene>
<dbReference type="PANTHER" id="PTHR36173">
    <property type="entry name" value="RIBONUCLEASE VAPC16-RELATED"/>
    <property type="match status" value="1"/>
</dbReference>
<dbReference type="Pfam" id="PF01850">
    <property type="entry name" value="PIN"/>
    <property type="match status" value="1"/>
</dbReference>
<feature type="domain" description="PIN" evidence="1">
    <location>
        <begin position="3"/>
        <end position="124"/>
    </location>
</feature>